<dbReference type="Proteomes" id="UP000593578">
    <property type="component" value="Unassembled WGS sequence"/>
</dbReference>
<evidence type="ECO:0000313" key="1">
    <source>
        <dbReference type="EMBL" id="MBA0592432.1"/>
    </source>
</evidence>
<proteinExistence type="predicted"/>
<dbReference type="EMBL" id="JABEZZ010000008">
    <property type="protein sequence ID" value="MBA0592432.1"/>
    <property type="molecule type" value="Genomic_DNA"/>
</dbReference>
<organism evidence="1 2">
    <name type="scientific">Gossypium raimondii</name>
    <name type="common">Peruvian cotton</name>
    <name type="synonym">Gossypium klotzschianum subsp. raimondii</name>
    <dbReference type="NCBI Taxonomy" id="29730"/>
    <lineage>
        <taxon>Eukaryota</taxon>
        <taxon>Viridiplantae</taxon>
        <taxon>Streptophyta</taxon>
        <taxon>Embryophyta</taxon>
        <taxon>Tracheophyta</taxon>
        <taxon>Spermatophyta</taxon>
        <taxon>Magnoliopsida</taxon>
        <taxon>eudicotyledons</taxon>
        <taxon>Gunneridae</taxon>
        <taxon>Pentapetalae</taxon>
        <taxon>rosids</taxon>
        <taxon>malvids</taxon>
        <taxon>Malvales</taxon>
        <taxon>Malvaceae</taxon>
        <taxon>Malvoideae</taxon>
        <taxon>Gossypium</taxon>
    </lineage>
</organism>
<evidence type="ECO:0000313" key="2">
    <source>
        <dbReference type="Proteomes" id="UP000593578"/>
    </source>
</evidence>
<reference evidence="1 2" key="1">
    <citation type="journal article" date="2019" name="Genome Biol. Evol.">
        <title>Insights into the evolution of the New World diploid cottons (Gossypium, subgenus Houzingenia) based on genome sequencing.</title>
        <authorList>
            <person name="Grover C.E."/>
            <person name="Arick M.A. 2nd"/>
            <person name="Thrash A."/>
            <person name="Conover J.L."/>
            <person name="Sanders W.S."/>
            <person name="Peterson D.G."/>
            <person name="Frelichowski J.E."/>
            <person name="Scheffler J.A."/>
            <person name="Scheffler B.E."/>
            <person name="Wendel J.F."/>
        </authorList>
    </citation>
    <scope>NUCLEOTIDE SEQUENCE [LARGE SCALE GENOMIC DNA]</scope>
    <source>
        <strain evidence="1">8</strain>
        <tissue evidence="1">Leaf</tissue>
    </source>
</reference>
<dbReference type="AlphaFoldDB" id="A0A7J8PU88"/>
<gene>
    <name evidence="1" type="ORF">Gorai_009414</name>
</gene>
<name>A0A7J8PU88_GOSRA</name>
<comment type="caution">
    <text evidence="1">The sequence shown here is derived from an EMBL/GenBank/DDBJ whole genome shotgun (WGS) entry which is preliminary data.</text>
</comment>
<sequence>MAVDHQNVTINTTRVMIL</sequence>
<accession>A0A7J8PU88</accession>
<protein>
    <submittedName>
        <fullName evidence="1">Uncharacterized protein</fullName>
    </submittedName>
</protein>